<proteinExistence type="predicted"/>
<keyword evidence="3" id="KW-1185">Reference proteome</keyword>
<gene>
    <name evidence="2" type="ORF">PMIN01_04943</name>
</gene>
<comment type="caution">
    <text evidence="2">The sequence shown here is derived from an EMBL/GenBank/DDBJ whole genome shotgun (WGS) entry which is preliminary data.</text>
</comment>
<feature type="compositionally biased region" description="Basic and acidic residues" evidence="1">
    <location>
        <begin position="240"/>
        <end position="249"/>
    </location>
</feature>
<dbReference type="Proteomes" id="UP000756921">
    <property type="component" value="Unassembled WGS sequence"/>
</dbReference>
<dbReference type="EMBL" id="WJXW01000004">
    <property type="protein sequence ID" value="KAF9737164.1"/>
    <property type="molecule type" value="Genomic_DNA"/>
</dbReference>
<dbReference type="OrthoDB" id="3784117at2759"/>
<feature type="compositionally biased region" description="Polar residues" evidence="1">
    <location>
        <begin position="78"/>
        <end position="96"/>
    </location>
</feature>
<evidence type="ECO:0000313" key="3">
    <source>
        <dbReference type="Proteomes" id="UP000756921"/>
    </source>
</evidence>
<protein>
    <submittedName>
        <fullName evidence="2">Uncharacterized protein</fullName>
    </submittedName>
</protein>
<feature type="region of interest" description="Disordered" evidence="1">
    <location>
        <begin position="15"/>
        <end position="53"/>
    </location>
</feature>
<dbReference type="AlphaFoldDB" id="A0A9P6GN66"/>
<name>A0A9P6GN66_9PLEO</name>
<evidence type="ECO:0000256" key="1">
    <source>
        <dbReference type="SAM" id="MobiDB-lite"/>
    </source>
</evidence>
<feature type="compositionally biased region" description="Low complexity" evidence="1">
    <location>
        <begin position="169"/>
        <end position="182"/>
    </location>
</feature>
<feature type="region of interest" description="Disordered" evidence="1">
    <location>
        <begin position="118"/>
        <end position="142"/>
    </location>
</feature>
<accession>A0A9P6GN66</accession>
<organism evidence="2 3">
    <name type="scientific">Paraphaeosphaeria minitans</name>
    <dbReference type="NCBI Taxonomy" id="565426"/>
    <lineage>
        <taxon>Eukaryota</taxon>
        <taxon>Fungi</taxon>
        <taxon>Dikarya</taxon>
        <taxon>Ascomycota</taxon>
        <taxon>Pezizomycotina</taxon>
        <taxon>Dothideomycetes</taxon>
        <taxon>Pleosporomycetidae</taxon>
        <taxon>Pleosporales</taxon>
        <taxon>Massarineae</taxon>
        <taxon>Didymosphaeriaceae</taxon>
        <taxon>Paraphaeosphaeria</taxon>
    </lineage>
</organism>
<feature type="region of interest" description="Disordered" evidence="1">
    <location>
        <begin position="156"/>
        <end position="273"/>
    </location>
</feature>
<feature type="compositionally biased region" description="Basic and acidic residues" evidence="1">
    <location>
        <begin position="201"/>
        <end position="212"/>
    </location>
</feature>
<sequence>MEHYVSRGCQTDIQGLCHDPAPRPQPLVSPQPAANTATANNIIGTPTPPDDMSLEKTRFLVHDLEVTSESTPDHPLHASQTDQLHSPNHTDNYTPSTMPPSMLLKRKTRPSLVARISLPDPHSAFDSENPRSPPPTEALMSPLPAANTLHAGHTPIIPRALSPLPPSSGHPSPGDAGLTGPLTLPPQPGDGAADTIPLHMLDAELEKLRLAQERSASQRSHSAEPEEEAHEDDAAPPAARTKENRRTSSAEEVVDGVLLKKPRMNMGAPLGQA</sequence>
<feature type="compositionally biased region" description="Low complexity" evidence="1">
    <location>
        <begin position="32"/>
        <end position="45"/>
    </location>
</feature>
<feature type="compositionally biased region" description="Basic and acidic residues" evidence="1">
    <location>
        <begin position="66"/>
        <end position="76"/>
    </location>
</feature>
<feature type="region of interest" description="Disordered" evidence="1">
    <location>
        <begin position="66"/>
        <end position="103"/>
    </location>
</feature>
<reference evidence="2" key="1">
    <citation type="journal article" date="2020" name="Mol. Plant Microbe Interact.">
        <title>Genome Sequence of the Biocontrol Agent Coniothyrium minitans strain Conio (IMI 134523).</title>
        <authorList>
            <person name="Patel D."/>
            <person name="Shittu T.A."/>
            <person name="Baroncelli R."/>
            <person name="Muthumeenakshi S."/>
            <person name="Osborne T.H."/>
            <person name="Janganan T.K."/>
            <person name="Sreenivasaprasad S."/>
        </authorList>
    </citation>
    <scope>NUCLEOTIDE SEQUENCE</scope>
    <source>
        <strain evidence="2">Conio</strain>
    </source>
</reference>
<evidence type="ECO:0000313" key="2">
    <source>
        <dbReference type="EMBL" id="KAF9737164.1"/>
    </source>
</evidence>